<feature type="compositionally biased region" description="Polar residues" evidence="3">
    <location>
        <begin position="530"/>
        <end position="542"/>
    </location>
</feature>
<dbReference type="GO" id="GO:0016042">
    <property type="term" value="P:lipid catabolic process"/>
    <property type="evidence" value="ECO:0007669"/>
    <property type="project" value="UniProtKB-KW"/>
</dbReference>
<evidence type="ECO:0000313" key="6">
    <source>
        <dbReference type="Proteomes" id="UP000182334"/>
    </source>
</evidence>
<dbReference type="InterPro" id="IPR007751">
    <property type="entry name" value="DUF676_lipase-like"/>
</dbReference>
<dbReference type="InterPro" id="IPR029058">
    <property type="entry name" value="AB_hydrolase_fold"/>
</dbReference>
<dbReference type="Proteomes" id="UP000182334">
    <property type="component" value="Chromosome IV"/>
</dbReference>
<keyword evidence="6" id="KW-1185">Reference proteome</keyword>
<reference evidence="5 6" key="1">
    <citation type="submission" date="2016-10" db="EMBL/GenBank/DDBJ databases">
        <authorList>
            <person name="de Groot N.N."/>
        </authorList>
    </citation>
    <scope>NUCLEOTIDE SEQUENCE [LARGE SCALE GENOMIC DNA]</scope>
    <source>
        <strain evidence="5 6">CBS 141442</strain>
    </source>
</reference>
<accession>A0A1L0GB08</accession>
<keyword evidence="2" id="KW-0442">Lipid degradation</keyword>
<dbReference type="InterPro" id="IPR044294">
    <property type="entry name" value="Lipase-like"/>
</dbReference>
<evidence type="ECO:0000256" key="3">
    <source>
        <dbReference type="SAM" id="MobiDB-lite"/>
    </source>
</evidence>
<dbReference type="AlphaFoldDB" id="A0A1L0GB08"/>
<dbReference type="PIRSF" id="PIRSF005412">
    <property type="entry name" value="UCP005412_abhydr"/>
    <property type="match status" value="1"/>
</dbReference>
<dbReference type="Pfam" id="PF05057">
    <property type="entry name" value="DUF676"/>
    <property type="match status" value="1"/>
</dbReference>
<dbReference type="OrthoDB" id="5368485at2759"/>
<evidence type="ECO:0000256" key="2">
    <source>
        <dbReference type="ARBA" id="ARBA00022963"/>
    </source>
</evidence>
<feature type="compositionally biased region" description="Acidic residues" evidence="3">
    <location>
        <begin position="519"/>
        <end position="529"/>
    </location>
</feature>
<feature type="domain" description="DUF676" evidence="4">
    <location>
        <begin position="206"/>
        <end position="415"/>
    </location>
</feature>
<sequence>MSSECIWYKSTNKLKIGGVSRYKIRFESSDDSRKEIYLRIKNLTNTSLRAIHLLNGPLAFYCHVIPGNYSHRQKFSPTEENGDGEVYFRNSVKPGQTCNVRLLLNKNSLVEEKNSLKIYEWYCDVVSQIVLNRRVTMTFILVIGDDLPQMRMLTRSTLTNLSKGNFQALENERFKYDTKYFSHPGLDVDYQSEVDIWSGPPPNPDKPIHLVILTHGIFSNLTADMLYVRDELSKLKNENVVVEGYRDNAGRTEKGIHRLGAGVSNYVTGLIEEYQSNGTVIDSISFVGHSLGGPVQLYALKHILQIKGNNYFQDNNIKLRHFVCMASPMLGVLSEMSLLISWFLDLGTLGKTGRDLTLLKKLPHYTKHSEGLKRSMFAPVLETLPDEPIHTLLKQFELRTVYANAVNDGIVPLRTSALLYLDWEAMGDVNAIKENNEIVEPHHSRLLTETNASGNDVGEVEDDSHTSIAKKYSNFLTSTLNINGDRKIGSPDKKRHRLTKRARRYAKINAKSSDSTTSDVEDDIDDNEAETTASDTSPTQVNIPPKASAVESAFNTLLCPIPSSGYIMIPDTRSPVIFHDKYYHFSKIPPEEKKTGGLLKFFKYTDWRMDKQVKIARKYHAPELSWRKVLVKLPPDAHNNIVVRRRFANGYGWGVIDHLTDEIFSPARIRAKI</sequence>
<proteinExistence type="inferred from homology"/>
<dbReference type="PANTHER" id="PTHR12482">
    <property type="entry name" value="LIPASE ROG1-RELATED-RELATED"/>
    <property type="match status" value="1"/>
</dbReference>
<evidence type="ECO:0000256" key="1">
    <source>
        <dbReference type="ARBA" id="ARBA00007920"/>
    </source>
</evidence>
<dbReference type="PANTHER" id="PTHR12482:SF62">
    <property type="entry name" value="LIPASE ROG1-RELATED"/>
    <property type="match status" value="1"/>
</dbReference>
<dbReference type="EMBL" id="LT635759">
    <property type="protein sequence ID" value="SGZ53565.1"/>
    <property type="molecule type" value="Genomic_DNA"/>
</dbReference>
<keyword evidence="2" id="KW-0443">Lipid metabolism</keyword>
<feature type="compositionally biased region" description="Basic residues" evidence="3">
    <location>
        <begin position="493"/>
        <end position="506"/>
    </location>
</feature>
<dbReference type="InterPro" id="IPR016445">
    <property type="entry name" value="Rog1_fam"/>
</dbReference>
<organism evidence="5 6">
    <name type="scientific">Sungouiella intermedia</name>
    <dbReference type="NCBI Taxonomy" id="45354"/>
    <lineage>
        <taxon>Eukaryota</taxon>
        <taxon>Fungi</taxon>
        <taxon>Dikarya</taxon>
        <taxon>Ascomycota</taxon>
        <taxon>Saccharomycotina</taxon>
        <taxon>Pichiomycetes</taxon>
        <taxon>Metschnikowiaceae</taxon>
        <taxon>Sungouiella</taxon>
    </lineage>
</organism>
<dbReference type="GO" id="GO:0047372">
    <property type="term" value="F:monoacylglycerol lipase activity"/>
    <property type="evidence" value="ECO:0007669"/>
    <property type="project" value="TreeGrafter"/>
</dbReference>
<evidence type="ECO:0000313" key="5">
    <source>
        <dbReference type="EMBL" id="SGZ53565.1"/>
    </source>
</evidence>
<name>A0A1L0GB08_9ASCO</name>
<protein>
    <submittedName>
        <fullName evidence="5">CIC11C00000005648</fullName>
    </submittedName>
</protein>
<gene>
    <name evidence="5" type="ORF">SAMEA4029010_CIC11G00000005648</name>
</gene>
<feature type="region of interest" description="Disordered" evidence="3">
    <location>
        <begin position="486"/>
        <end position="545"/>
    </location>
</feature>
<dbReference type="SUPFAM" id="SSF53474">
    <property type="entry name" value="alpha/beta-Hydrolases"/>
    <property type="match status" value="1"/>
</dbReference>
<evidence type="ECO:0000259" key="4">
    <source>
        <dbReference type="Pfam" id="PF05057"/>
    </source>
</evidence>
<comment type="similarity">
    <text evidence="1">Belongs to the putative lipase ROG1 family.</text>
</comment>
<dbReference type="Gene3D" id="3.40.50.1820">
    <property type="entry name" value="alpha/beta hydrolase"/>
    <property type="match status" value="1"/>
</dbReference>